<evidence type="ECO:0000256" key="1">
    <source>
        <dbReference type="SAM" id="MobiDB-lite"/>
    </source>
</evidence>
<evidence type="ECO:0000313" key="3">
    <source>
        <dbReference type="Proteomes" id="UP000183947"/>
    </source>
</evidence>
<dbReference type="InterPro" id="IPR052894">
    <property type="entry name" value="AsmA-related"/>
</dbReference>
<keyword evidence="3" id="KW-1185">Reference proteome</keyword>
<gene>
    <name evidence="2" type="ORF">SAMN02746009_01507</name>
</gene>
<dbReference type="GO" id="GO:0090313">
    <property type="term" value="P:regulation of protein targeting to membrane"/>
    <property type="evidence" value="ECO:0007669"/>
    <property type="project" value="TreeGrafter"/>
</dbReference>
<protein>
    <submittedName>
        <fullName evidence="2">AsmA-like C-terminal region</fullName>
    </submittedName>
</protein>
<dbReference type="PANTHER" id="PTHR30441:SF4">
    <property type="entry name" value="PROTEIN ASMA"/>
    <property type="match status" value="1"/>
</dbReference>
<dbReference type="AlphaFoldDB" id="A0A1M6V5H3"/>
<feature type="compositionally biased region" description="Low complexity" evidence="1">
    <location>
        <begin position="775"/>
        <end position="789"/>
    </location>
</feature>
<dbReference type="GO" id="GO:0005886">
    <property type="term" value="C:plasma membrane"/>
    <property type="evidence" value="ECO:0007669"/>
    <property type="project" value="TreeGrafter"/>
</dbReference>
<feature type="region of interest" description="Disordered" evidence="1">
    <location>
        <begin position="769"/>
        <end position="789"/>
    </location>
</feature>
<dbReference type="STRING" id="1121959.SAMN02746009_01507"/>
<dbReference type="PANTHER" id="PTHR30441">
    <property type="entry name" value="DUF748 DOMAIN-CONTAINING PROTEIN"/>
    <property type="match status" value="1"/>
</dbReference>
<dbReference type="EMBL" id="FRAS01000006">
    <property type="protein sequence ID" value="SHK76644.1"/>
    <property type="molecule type" value="Genomic_DNA"/>
</dbReference>
<proteinExistence type="predicted"/>
<dbReference type="RefSeq" id="WP_073282668.1">
    <property type="nucleotide sequence ID" value="NZ_FRAS01000006.1"/>
</dbReference>
<name>A0A1M6V5H3_9BACT</name>
<dbReference type="OrthoDB" id="843080at2"/>
<evidence type="ECO:0000313" key="2">
    <source>
        <dbReference type="EMBL" id="SHK76644.1"/>
    </source>
</evidence>
<organism evidence="2 3">
    <name type="scientific">Hymenobacter psychrotolerans DSM 18569</name>
    <dbReference type="NCBI Taxonomy" id="1121959"/>
    <lineage>
        <taxon>Bacteria</taxon>
        <taxon>Pseudomonadati</taxon>
        <taxon>Bacteroidota</taxon>
        <taxon>Cytophagia</taxon>
        <taxon>Cytophagales</taxon>
        <taxon>Hymenobacteraceae</taxon>
        <taxon>Hymenobacter</taxon>
    </lineage>
</organism>
<accession>A0A1M6V5H3</accession>
<reference evidence="3" key="1">
    <citation type="submission" date="2016-11" db="EMBL/GenBank/DDBJ databases">
        <authorList>
            <person name="Varghese N."/>
            <person name="Submissions S."/>
        </authorList>
    </citation>
    <scope>NUCLEOTIDE SEQUENCE [LARGE SCALE GENOMIC DNA]</scope>
    <source>
        <strain evidence="3">DSM 18569</strain>
    </source>
</reference>
<dbReference type="Proteomes" id="UP000183947">
    <property type="component" value="Unassembled WGS sequence"/>
</dbReference>
<sequence>MKKPSFRQFLAIAVLGLVLTVAGAAWLLGTRWGQRHLEQLIRERLARNSTLVLAPLEVEISALRHFPHITVSLRHVLLTDTSFRRAVPVLRIGQADARLELGHIWRGEFRVSHLTLRDAEFRQLTDSLGHDWGLRGKGPRRHTPSVPPNLDVDSLVLVNVSVQDRNELHNSGFHARVQHGRLVVQVRKGLATTTGLLDGQLDYLRSGRGNLFDKEPVVAHIRYRYDFRRREGTFLRTRATLNGDTVLVNGTHRGAAPNESRGTRLNLRFEGRQPLLEVLHVALPSSLDHFLDDARSPSRAHIWYSIRGVSGPTTRPRTVLRFALRNAQVQWADSARRIRRWDARGVFDNGPSHSPRTTSLSFEQCRIYSNAGELDAKLTVSDFTKPHLQGHVRGRTELQTLASVVVPKLWRARHGQATIDLKLDGTLPEIPDRATRRALRAETLLPPIAARGTVQLENASFSIPDRQANMVNLNVRVRLRDSLWTLENLSGQLNGMRVRANATTTYLLAYFSGQHPVTTVVGTFAVDELHLKELSRLLAAPQGRSRPPARTPRLGRTPNQELATKALNLLPPGLRLSIRLRCGLLVLASDTLEQLAATVRHNGRTVQLRDLHMRVWGGQVSGVVGWPTDTLDLQPVAAQLAVRFASLNYQQLLTRLTRPSRRAPGAAKDPTLREVLLAANGQANVLVSKLVLPAGNNLTNVRVRIDKNGPSFQVPALTFRSSSGGTGRLSASAQLSGTHLTQARADLDLRYSTLDVQHLLQLLASLSTVPPPAPASTSRRTARPSGSSPFLDGTITGRVNVVADQIRYGALRGQAFRLVSSLEAGAARVEHCSLRAFGGDISLRGVLQTYTEGAYHPLHAQLRLHRIQLPELFGLATTLGLDVLGSENIRGTMNGETDLHTQLDNTFLPNLMQTRAFLKTDLHELELLNVEALMEALRFMRQERTSRLYFEPVSPRFILDGGRLLIPDLQLNSNLTDMSVSGEYYLNGQANLYVGLSPLQALFGNNEKRIERIRSGEAAQRRSRGLVYLNLSRAPRSRYKVRPFQKREQRLNRQAMQQEFQELLRTQKLDTTLRLLQ</sequence>